<protein>
    <submittedName>
        <fullName evidence="6">ARM repeat-containing protein</fullName>
    </submittedName>
</protein>
<dbReference type="SUPFAM" id="SSF48371">
    <property type="entry name" value="ARM repeat"/>
    <property type="match status" value="2"/>
</dbReference>
<evidence type="ECO:0000313" key="7">
    <source>
        <dbReference type="Proteomes" id="UP000307169"/>
    </source>
</evidence>
<dbReference type="Gene3D" id="1.10.287.3240">
    <property type="match status" value="1"/>
</dbReference>
<sequence>MSENNQRESVNAIQALTNTKSRLKGAQTGHSLLAKKRDALMIRFRAILKKIEEAKLKTGKVMQVAAFSLAEVNYVAGDISYQVQESAKRPQLKVKSKQENVSGVTLPGFEIERENSNEFSLTGLGRGGQKVQKCKEIYAKAIETLVELASLQTAFMILDDVIRITNRRVNAIEHVVLPRLENTIKYINSELDEMDREEFFRLKKIQSKKKRDESQDTNEEEEYTQDQAGGADILDQGKDEDVIFYTSDSAKLVEISRNLADSLRTPEKRDQLSNSGNVFTVLNTQLQQSIALNSDPLKLERLTQLCRVTANICLDNDTNRQKLLDAGVHSSVLALLNSLTPQEISNKSHSVVLRAAFGTLLNLSQDYAPSQEVLNSVDALSTVFKFLNRRTIAAGESDTAVLHSYIYEWGWRIVNNLLSSEHAKVEPGVTEAEALFSWVEAFQNDTITKTYTGLDQDDELQGVYEEDLSSLESATMLLETFAFDSETVRLCLADQSKLDVLLAFAETNELPRAYLESADNATIDEWSKIYEECKSAVGKCIVGISSEDKLMNTLFDHGKGSFVQRMLIWLNNDQQRLNISGTLAIGNLARSEENTTTIVRDFNIIPRLVALLQGDDVKVSHASDLLKNLSLPVLNKEVIGKSGAIEAAQKFLSTSFAHVQPLQFATVGFYKHLCTQQLENTLAIVNHDPPILEAIITLINKSDDAGIKSEGTRVFVHGIKSCWMSTDISAQEARSRFIQQPIAKVLVELLCNTRKYQILTNEAIMALTLLASDPAGANYILEENDNLASTLKQLLQDQNEVNKKLKLNICVFYSNLILKQTEQKLNAEELKNSLESDIKLLTEDSDSELSKTAATVIAATNAN</sequence>
<dbReference type="InterPro" id="IPR002699">
    <property type="entry name" value="V_ATPase_D"/>
</dbReference>
<keyword evidence="3" id="KW-0406">Ion transport</keyword>
<gene>
    <name evidence="6" type="ORF">E3Q17_04358</name>
</gene>
<dbReference type="Gene3D" id="1.25.10.10">
    <property type="entry name" value="Leucine-rich Repeat Variant"/>
    <property type="match status" value="2"/>
</dbReference>
<evidence type="ECO:0000256" key="5">
    <source>
        <dbReference type="SAM" id="MobiDB-lite"/>
    </source>
</evidence>
<dbReference type="PANTHER" id="PTHR11671">
    <property type="entry name" value="V-TYPE ATP SYNTHASE SUBUNIT D"/>
    <property type="match status" value="1"/>
</dbReference>
<comment type="caution">
    <text evidence="6">The sequence shown here is derived from an EMBL/GenBank/DDBJ whole genome shotgun (WGS) entry which is preliminary data.</text>
</comment>
<proteinExistence type="inferred from homology"/>
<feature type="compositionally biased region" description="Acidic residues" evidence="5">
    <location>
        <begin position="215"/>
        <end position="224"/>
    </location>
</feature>
<organism evidence="6 7">
    <name type="scientific">Wallemia mellicola</name>
    <dbReference type="NCBI Taxonomy" id="1708541"/>
    <lineage>
        <taxon>Eukaryota</taxon>
        <taxon>Fungi</taxon>
        <taxon>Dikarya</taxon>
        <taxon>Basidiomycota</taxon>
        <taxon>Wallemiomycotina</taxon>
        <taxon>Wallemiomycetes</taxon>
        <taxon>Wallemiales</taxon>
        <taxon>Wallemiaceae</taxon>
        <taxon>Wallemia</taxon>
    </lineage>
</organism>
<evidence type="ECO:0000256" key="2">
    <source>
        <dbReference type="ARBA" id="ARBA00022448"/>
    </source>
</evidence>
<dbReference type="EMBL" id="SPRH01000103">
    <property type="protein sequence ID" value="TIB95194.1"/>
    <property type="molecule type" value="Genomic_DNA"/>
</dbReference>
<dbReference type="GO" id="GO:0046961">
    <property type="term" value="F:proton-transporting ATPase activity, rotational mechanism"/>
    <property type="evidence" value="ECO:0007669"/>
    <property type="project" value="InterPro"/>
</dbReference>
<dbReference type="InterPro" id="IPR016024">
    <property type="entry name" value="ARM-type_fold"/>
</dbReference>
<evidence type="ECO:0000256" key="4">
    <source>
        <dbReference type="SAM" id="Coils"/>
    </source>
</evidence>
<evidence type="ECO:0000256" key="3">
    <source>
        <dbReference type="ARBA" id="ARBA00023065"/>
    </source>
</evidence>
<dbReference type="AlphaFoldDB" id="A0A4T0NE95"/>
<comment type="similarity">
    <text evidence="1">Belongs to the V-ATPase D subunit family.</text>
</comment>
<name>A0A4T0NE95_9BASI</name>
<keyword evidence="2" id="KW-0813">Transport</keyword>
<dbReference type="NCBIfam" id="TIGR00309">
    <property type="entry name" value="V_ATPase_subD"/>
    <property type="match status" value="1"/>
</dbReference>
<keyword evidence="4" id="KW-0175">Coiled coil</keyword>
<evidence type="ECO:0000256" key="1">
    <source>
        <dbReference type="ARBA" id="ARBA00005850"/>
    </source>
</evidence>
<dbReference type="SMART" id="SM00185">
    <property type="entry name" value="ARM"/>
    <property type="match status" value="3"/>
</dbReference>
<dbReference type="InterPro" id="IPR000225">
    <property type="entry name" value="Armadillo"/>
</dbReference>
<dbReference type="Pfam" id="PF01813">
    <property type="entry name" value="ATP-synt_D"/>
    <property type="match status" value="1"/>
</dbReference>
<reference evidence="6 7" key="1">
    <citation type="submission" date="2019-03" db="EMBL/GenBank/DDBJ databases">
        <title>Sequencing 25 genomes of Wallemia mellicola.</title>
        <authorList>
            <person name="Gostincar C."/>
        </authorList>
    </citation>
    <scope>NUCLEOTIDE SEQUENCE [LARGE SCALE GENOMIC DNA]</scope>
    <source>
        <strain evidence="6 7">EXF-1262</strain>
    </source>
</reference>
<feature type="region of interest" description="Disordered" evidence="5">
    <location>
        <begin position="210"/>
        <end position="232"/>
    </location>
</feature>
<dbReference type="Proteomes" id="UP000307169">
    <property type="component" value="Unassembled WGS sequence"/>
</dbReference>
<dbReference type="InterPro" id="IPR011989">
    <property type="entry name" value="ARM-like"/>
</dbReference>
<accession>A0A4T0NE95</accession>
<evidence type="ECO:0000313" key="6">
    <source>
        <dbReference type="EMBL" id="TIB95194.1"/>
    </source>
</evidence>
<feature type="coiled-coil region" evidence="4">
    <location>
        <begin position="784"/>
        <end position="844"/>
    </location>
</feature>